<dbReference type="GO" id="GO:0005634">
    <property type="term" value="C:nucleus"/>
    <property type="evidence" value="ECO:0007669"/>
    <property type="project" value="UniProtKB-SubCell"/>
</dbReference>
<dbReference type="InterPro" id="IPR001356">
    <property type="entry name" value="HD"/>
</dbReference>
<dbReference type="Pfam" id="PF05920">
    <property type="entry name" value="Homeobox_KN"/>
    <property type="match status" value="1"/>
</dbReference>
<reference evidence="7 8" key="1">
    <citation type="journal article" date="2023" name="Elife">
        <title>Identification of key yeast species and microbe-microbe interactions impacting larval growth of Drosophila in the wild.</title>
        <authorList>
            <person name="Mure A."/>
            <person name="Sugiura Y."/>
            <person name="Maeda R."/>
            <person name="Honda K."/>
            <person name="Sakurai N."/>
            <person name="Takahashi Y."/>
            <person name="Watada M."/>
            <person name="Katoh T."/>
            <person name="Gotoh A."/>
            <person name="Gotoh Y."/>
            <person name="Taniguchi I."/>
            <person name="Nakamura K."/>
            <person name="Hayashi T."/>
            <person name="Katayama T."/>
            <person name="Uemura T."/>
            <person name="Hattori Y."/>
        </authorList>
    </citation>
    <scope>NUCLEOTIDE SEQUENCE [LARGE SCALE GENOMIC DNA]</scope>
    <source>
        <strain evidence="7 8">SC-9</strain>
    </source>
</reference>
<keyword evidence="2 4" id="KW-0371">Homeobox</keyword>
<dbReference type="GO" id="GO:0003677">
    <property type="term" value="F:DNA binding"/>
    <property type="evidence" value="ECO:0007669"/>
    <property type="project" value="UniProtKB-UniRule"/>
</dbReference>
<evidence type="ECO:0000256" key="4">
    <source>
        <dbReference type="PROSITE-ProRule" id="PRU00108"/>
    </source>
</evidence>
<feature type="compositionally biased region" description="Polar residues" evidence="5">
    <location>
        <begin position="321"/>
        <end position="337"/>
    </location>
</feature>
<dbReference type="EMBL" id="BTFZ01000001">
    <property type="protein sequence ID" value="GMM33068.1"/>
    <property type="molecule type" value="Genomic_DNA"/>
</dbReference>
<feature type="DNA-binding region" description="Homeobox" evidence="4">
    <location>
        <begin position="447"/>
        <end position="491"/>
    </location>
</feature>
<dbReference type="GO" id="GO:0006355">
    <property type="term" value="P:regulation of DNA-templated transcription"/>
    <property type="evidence" value="ECO:0007669"/>
    <property type="project" value="InterPro"/>
</dbReference>
<feature type="region of interest" description="Disordered" evidence="5">
    <location>
        <begin position="272"/>
        <end position="349"/>
    </location>
</feature>
<evidence type="ECO:0000256" key="5">
    <source>
        <dbReference type="SAM" id="MobiDB-lite"/>
    </source>
</evidence>
<dbReference type="GeneID" id="90071047"/>
<keyword evidence="1 4" id="KW-0238">DNA-binding</keyword>
<dbReference type="AlphaFoldDB" id="A0AAV5QE87"/>
<evidence type="ECO:0000256" key="2">
    <source>
        <dbReference type="ARBA" id="ARBA00023155"/>
    </source>
</evidence>
<protein>
    <recommendedName>
        <fullName evidence="6">Homeobox domain-containing protein</fullName>
    </recommendedName>
</protein>
<keyword evidence="8" id="KW-1185">Reference proteome</keyword>
<dbReference type="SUPFAM" id="SSF46689">
    <property type="entry name" value="Homeodomain-like"/>
    <property type="match status" value="1"/>
</dbReference>
<evidence type="ECO:0000313" key="8">
    <source>
        <dbReference type="Proteomes" id="UP001360560"/>
    </source>
</evidence>
<organism evidence="7 8">
    <name type="scientific">Saccharomycopsis crataegensis</name>
    <dbReference type="NCBI Taxonomy" id="43959"/>
    <lineage>
        <taxon>Eukaryota</taxon>
        <taxon>Fungi</taxon>
        <taxon>Dikarya</taxon>
        <taxon>Ascomycota</taxon>
        <taxon>Saccharomycotina</taxon>
        <taxon>Saccharomycetes</taxon>
        <taxon>Saccharomycopsidaceae</taxon>
        <taxon>Saccharomycopsis</taxon>
    </lineage>
</organism>
<dbReference type="CDD" id="cd00086">
    <property type="entry name" value="homeodomain"/>
    <property type="match status" value="1"/>
</dbReference>
<evidence type="ECO:0000313" key="7">
    <source>
        <dbReference type="EMBL" id="GMM33068.1"/>
    </source>
</evidence>
<name>A0AAV5QE87_9ASCO</name>
<evidence type="ECO:0000259" key="6">
    <source>
        <dbReference type="PROSITE" id="PS50071"/>
    </source>
</evidence>
<feature type="compositionally biased region" description="Polar residues" evidence="5">
    <location>
        <begin position="293"/>
        <end position="309"/>
    </location>
</feature>
<dbReference type="InterPro" id="IPR009057">
    <property type="entry name" value="Homeodomain-like_sf"/>
</dbReference>
<dbReference type="Proteomes" id="UP001360560">
    <property type="component" value="Unassembled WGS sequence"/>
</dbReference>
<feature type="domain" description="Homeobox" evidence="6">
    <location>
        <begin position="445"/>
        <end position="490"/>
    </location>
</feature>
<gene>
    <name evidence="7" type="ORF">DASC09_003930</name>
</gene>
<accession>A0AAV5QE87</accession>
<comment type="subcellular location">
    <subcellularLocation>
        <location evidence="4">Nucleus</location>
    </subcellularLocation>
</comment>
<feature type="compositionally biased region" description="Basic and acidic residues" evidence="5">
    <location>
        <begin position="339"/>
        <end position="348"/>
    </location>
</feature>
<comment type="caution">
    <text evidence="7">The sequence shown here is derived from an EMBL/GenBank/DDBJ whole genome shotgun (WGS) entry which is preliminary data.</text>
</comment>
<keyword evidence="3 4" id="KW-0539">Nucleus</keyword>
<dbReference type="Gene3D" id="1.10.10.60">
    <property type="entry name" value="Homeodomain-like"/>
    <property type="match status" value="1"/>
</dbReference>
<dbReference type="RefSeq" id="XP_064850068.1">
    <property type="nucleotide sequence ID" value="XM_064993996.1"/>
</dbReference>
<proteinExistence type="predicted"/>
<dbReference type="PROSITE" id="PS50071">
    <property type="entry name" value="HOMEOBOX_2"/>
    <property type="match status" value="1"/>
</dbReference>
<dbReference type="InterPro" id="IPR008422">
    <property type="entry name" value="KN_HD"/>
</dbReference>
<evidence type="ECO:0000256" key="1">
    <source>
        <dbReference type="ARBA" id="ARBA00023125"/>
    </source>
</evidence>
<evidence type="ECO:0000256" key="3">
    <source>
        <dbReference type="ARBA" id="ARBA00023242"/>
    </source>
</evidence>
<sequence>MRNHIPPNAIHGQIILLQDVYLIPQCQLCKELIHINGKPAAPIREEQLMDQFSVASNNEVSVDLVGLFPKSQGFRKILPKESKKQEYLGFIISNYVSNIAHLNIENGLINNTGVDKTLWKYFKCQNSDCGSYGRACNAENQVIWETIFEMITFNTLTRAQSTYAISSGVLIPQFQPRSSILKKEGHESLEASIMLSKFFAPWIRNKSLYLFSILDLIEERENEFFFFIFGNKVKSIEQGLCPFIPRHSYSNGTGIIGGLQNDRAGLQNSIFQKKGNNHRKPPQTKEIYKDVSSRASGWNSKVRTSQNDNMMMPPPRPLADSGQNSPFDKNLTQQGQKNHIPENEKPKESFAPMQYFYPSCEEKSPSQLSDLSDLGEESKNVEKIKTASTTTITTKTTDLPDDKANDQDELENITVPFSSLPIHEFLPSRQPTANGIQFDDHKLFLEWLFYNLKDPYPGIDVVSNFIQKTGLSKRQVHSWFSKARTNKVPRMKAVLKRLKTEISYLQK</sequence>